<gene>
    <name evidence="1" type="ORF">CAUJ_LOCUS10285</name>
</gene>
<name>A0A8S1HCC9_9PELO</name>
<dbReference type="Proteomes" id="UP000835052">
    <property type="component" value="Unassembled WGS sequence"/>
</dbReference>
<sequence>MRSNFFLVYPSLGTRRFAIERRFLTYFDRKLTQIKNSCRIYFTKVYGEKIKVTFGSREDGSRAGCLCTLDDGSTISRFYVKAHHGAGDKSSHTRYDTDLKELFIYTFLEELKMGAQIHFINNEIFSKWIIYIASKEIPTFKTLEFLELTQPETLQEYSKSVAEMLFVYTVLMLGDHHTANMGFDNARNPFIIDFFVIGRRITSVRDLHDGVRMAKKFK</sequence>
<accession>A0A8S1HCC9</accession>
<dbReference type="EMBL" id="CAJGYM010000043">
    <property type="protein sequence ID" value="CAD6194366.1"/>
    <property type="molecule type" value="Genomic_DNA"/>
</dbReference>
<evidence type="ECO:0000313" key="1">
    <source>
        <dbReference type="EMBL" id="CAD6194366.1"/>
    </source>
</evidence>
<dbReference type="OrthoDB" id="5866910at2759"/>
<keyword evidence="2" id="KW-1185">Reference proteome</keyword>
<dbReference type="PANTHER" id="PTHR33651:SF3">
    <property type="entry name" value="PHAGE PROTEIN"/>
    <property type="match status" value="1"/>
</dbReference>
<evidence type="ECO:0000313" key="2">
    <source>
        <dbReference type="Proteomes" id="UP000835052"/>
    </source>
</evidence>
<reference evidence="1" key="1">
    <citation type="submission" date="2020-10" db="EMBL/GenBank/DDBJ databases">
        <authorList>
            <person name="Kikuchi T."/>
        </authorList>
    </citation>
    <scope>NUCLEOTIDE SEQUENCE</scope>
    <source>
        <strain evidence="1">NKZ352</strain>
    </source>
</reference>
<proteinExistence type="predicted"/>
<dbReference type="AlphaFoldDB" id="A0A8S1HCC9"/>
<organism evidence="1 2">
    <name type="scientific">Caenorhabditis auriculariae</name>
    <dbReference type="NCBI Taxonomy" id="2777116"/>
    <lineage>
        <taxon>Eukaryota</taxon>
        <taxon>Metazoa</taxon>
        <taxon>Ecdysozoa</taxon>
        <taxon>Nematoda</taxon>
        <taxon>Chromadorea</taxon>
        <taxon>Rhabditida</taxon>
        <taxon>Rhabditina</taxon>
        <taxon>Rhabditomorpha</taxon>
        <taxon>Rhabditoidea</taxon>
        <taxon>Rhabditidae</taxon>
        <taxon>Peloderinae</taxon>
        <taxon>Caenorhabditis</taxon>
    </lineage>
</organism>
<protein>
    <submittedName>
        <fullName evidence="1">Uncharacterized protein</fullName>
    </submittedName>
</protein>
<dbReference type="PANTHER" id="PTHR33651">
    <property type="entry name" value="PROTEIN CBG06246"/>
    <property type="match status" value="1"/>
</dbReference>
<comment type="caution">
    <text evidence="1">The sequence shown here is derived from an EMBL/GenBank/DDBJ whole genome shotgun (WGS) entry which is preliminary data.</text>
</comment>